<keyword evidence="4" id="KW-1185">Reference proteome</keyword>
<dbReference type="EMBL" id="JACEIO010000002">
    <property type="protein sequence ID" value="MBA4535917.1"/>
    <property type="molecule type" value="Genomic_DNA"/>
</dbReference>
<gene>
    <name evidence="3" type="ORF">G4D64_01860</name>
    <name evidence="2" type="ORF">H1Z61_01865</name>
</gene>
<dbReference type="Proteomes" id="UP000472971">
    <property type="component" value="Unassembled WGS sequence"/>
</dbReference>
<dbReference type="InterPro" id="IPR046920">
    <property type="entry name" value="ABC-3C_CTD1"/>
</dbReference>
<evidence type="ECO:0000313" key="3">
    <source>
        <dbReference type="EMBL" id="NEY80292.1"/>
    </source>
</evidence>
<comment type="caution">
    <text evidence="3">The sequence shown here is derived from an EMBL/GenBank/DDBJ whole genome shotgun (WGS) entry which is preliminary data.</text>
</comment>
<evidence type="ECO:0000313" key="4">
    <source>
        <dbReference type="Proteomes" id="UP000472971"/>
    </source>
</evidence>
<dbReference type="AlphaFoldDB" id="A0A6B3VTJ9"/>
<protein>
    <recommendedName>
        <fullName evidence="1">ABC-three component systems C-terminal domain-containing protein</fullName>
    </recommendedName>
</protein>
<sequence>MTMLEVMAPYTTDASPSWNGYNHQGKVAIYVALKLMEEIPEGDIEKFEIELEWLEDFSIKKEGRYISIHQVKTMSDTATSSYKEATWLLLAKLLEIKELENAYLHVTQKLTNFEKLEEKLLTYTMNEKETGKAKPKGKKYASPIECRDKVIGSGKYHDLFEKFDLYEYENGNYFCSLEEIEELIKARLKQIIGTAATETRVDRAYHFLLGLIDKNIRERQIDIQSGNKVEKVSINFIEIQKVVQHNFESVSNEYVAYFLKNEFNSISQSYLDDLQEEYQMETISSEEILLVNKIIKQIYELGDEQFLEFCLKITPNNEVNKDHPDHIVKMIQQCLNRTGLNDGFFEITKQVKKELEENMWVYNQKNQEGINVTYLPSTIIDKNHPVRNQKLAKAILNNANPELLNEVDKIITTSINMDTLEDTKFHSNVPEPEDLEMQRSNDYHDRITKIKNISLIDLNNAKGEIIN</sequence>
<feature type="domain" description="ABC-three component systems C-terminal" evidence="1">
    <location>
        <begin position="164"/>
        <end position="414"/>
    </location>
</feature>
<reference evidence="3 4" key="1">
    <citation type="submission" date="2020-02" db="EMBL/GenBank/DDBJ databases">
        <title>Bacillus aquiflavi sp. nov., isolated from yellow water of strong flavor Chinese baijiu in Yibin region of China.</title>
        <authorList>
            <person name="Xie J."/>
        </authorList>
    </citation>
    <scope>NUCLEOTIDE SEQUENCE [LARGE SCALE GENOMIC DNA]</scope>
    <source>
        <strain evidence="3 4">3H-10</strain>
    </source>
</reference>
<dbReference type="Pfam" id="PF20276">
    <property type="entry name" value="CTD1"/>
    <property type="match status" value="1"/>
</dbReference>
<dbReference type="Proteomes" id="UP000570010">
    <property type="component" value="Unassembled WGS sequence"/>
</dbReference>
<name>A0A6B3VTJ9_9BACI</name>
<dbReference type="EMBL" id="JAAIWN010000002">
    <property type="protein sequence ID" value="NEY80292.1"/>
    <property type="molecule type" value="Genomic_DNA"/>
</dbReference>
<accession>A0A6B3VTJ9</accession>
<evidence type="ECO:0000259" key="1">
    <source>
        <dbReference type="Pfam" id="PF20276"/>
    </source>
</evidence>
<proteinExistence type="predicted"/>
<dbReference type="RefSeq" id="WP_163239533.1">
    <property type="nucleotide sequence ID" value="NZ_JAAIWN010000002.1"/>
</dbReference>
<reference evidence="2 5" key="2">
    <citation type="submission" date="2020-07" db="EMBL/GenBank/DDBJ databases">
        <authorList>
            <person name="Feng H."/>
        </authorList>
    </citation>
    <scope>NUCLEOTIDE SEQUENCE [LARGE SCALE GENOMIC DNA]</scope>
    <source>
        <strain evidence="2">S-12</strain>
        <strain evidence="5">s-12</strain>
    </source>
</reference>
<evidence type="ECO:0000313" key="2">
    <source>
        <dbReference type="EMBL" id="MBA4535917.1"/>
    </source>
</evidence>
<organism evidence="3 4">
    <name type="scientific">Bacillus aquiflavi</name>
    <dbReference type="NCBI Taxonomy" id="2672567"/>
    <lineage>
        <taxon>Bacteria</taxon>
        <taxon>Bacillati</taxon>
        <taxon>Bacillota</taxon>
        <taxon>Bacilli</taxon>
        <taxon>Bacillales</taxon>
        <taxon>Bacillaceae</taxon>
        <taxon>Bacillus</taxon>
    </lineage>
</organism>
<evidence type="ECO:0000313" key="5">
    <source>
        <dbReference type="Proteomes" id="UP000570010"/>
    </source>
</evidence>